<accession>A0A2W7MUR8</accession>
<feature type="chain" id="PRO_5016137561" evidence="1">
    <location>
        <begin position="30"/>
        <end position="457"/>
    </location>
</feature>
<evidence type="ECO:0000256" key="1">
    <source>
        <dbReference type="SAM" id="SignalP"/>
    </source>
</evidence>
<name>A0A2W7MUR8_9RHOB</name>
<sequence>MRNVIDPRGWCRILALPGLCLAVSVIAGAASDAANASDSEGRDAVLSVQVPQGIETRSTAILFAGTAGWSSEHAARAEFLARSHSLVVGVDGARLLDAVGADCAGIGTGLADLIHAIQADAGVSARAPVLVAIDDAADLALAAARSAHSRYKGLVTEGYASSRGLCALDDLDPLDGKAPVRWLDLVGPGATSEVEILSGARGVSLAEDPRKTFYRSYFSLAGTDAAFDTDTVPLAKDLSDIPITMHDARASAPGDTYAIFLSGDGGWAHFDEEIADRLAEAGVPVVGISSLRYLWRERRPEEIAADLTLLDEHFAEVLGRKRLLLVGFSFGANVLPFALAHVPDDLRSRIAGTGLISPERRTGFEIVFGGWLGRESGTSEVGAAIVDLVGRGGLGPTSCLYGRKDAGSVCPDLEIEGLDRIAFEGGHHLGKSYDRIVRHLLDMAGTGPEAATIANGE</sequence>
<dbReference type="OrthoDB" id="9807916at2"/>
<gene>
    <name evidence="3" type="ORF">LX81_04366</name>
</gene>
<dbReference type="Pfam" id="PF06057">
    <property type="entry name" value="VirJ"/>
    <property type="match status" value="1"/>
</dbReference>
<feature type="domain" description="Bacterial virulence" evidence="2">
    <location>
        <begin position="255"/>
        <end position="443"/>
    </location>
</feature>
<reference evidence="3 4" key="1">
    <citation type="submission" date="2018-06" db="EMBL/GenBank/DDBJ databases">
        <title>Genomic Encyclopedia of Archaeal and Bacterial Type Strains, Phase II (KMG-II): from individual species to whole genera.</title>
        <authorList>
            <person name="Goeker M."/>
        </authorList>
    </citation>
    <scope>NUCLEOTIDE SEQUENCE [LARGE SCALE GENOMIC DNA]</scope>
    <source>
        <strain evidence="3 4">DSM 22009</strain>
    </source>
</reference>
<comment type="caution">
    <text evidence="3">The sequence shown here is derived from an EMBL/GenBank/DDBJ whole genome shotgun (WGS) entry which is preliminary data.</text>
</comment>
<keyword evidence="1" id="KW-0732">Signal</keyword>
<dbReference type="PIRSF" id="PIRSF029063">
    <property type="entry name" value="IV_sec_VirJ"/>
    <property type="match status" value="1"/>
</dbReference>
<dbReference type="Proteomes" id="UP000248916">
    <property type="component" value="Unassembled WGS sequence"/>
</dbReference>
<proteinExistence type="predicted"/>
<dbReference type="InterPro" id="IPR010333">
    <property type="entry name" value="VirJ"/>
</dbReference>
<dbReference type="SUPFAM" id="SSF53474">
    <property type="entry name" value="alpha/beta-Hydrolases"/>
    <property type="match status" value="1"/>
</dbReference>
<evidence type="ECO:0000313" key="3">
    <source>
        <dbReference type="EMBL" id="PZX09917.1"/>
    </source>
</evidence>
<protein>
    <submittedName>
        <fullName evidence="3">Type IV secretory pathway VirJ component</fullName>
    </submittedName>
</protein>
<dbReference type="InterPro" id="IPR011225">
    <property type="entry name" value="IV_sec_VirJ"/>
</dbReference>
<organism evidence="3 4">
    <name type="scientific">Palleronia aestuarii</name>
    <dbReference type="NCBI Taxonomy" id="568105"/>
    <lineage>
        <taxon>Bacteria</taxon>
        <taxon>Pseudomonadati</taxon>
        <taxon>Pseudomonadota</taxon>
        <taxon>Alphaproteobacteria</taxon>
        <taxon>Rhodobacterales</taxon>
        <taxon>Roseobacteraceae</taxon>
        <taxon>Palleronia</taxon>
    </lineage>
</organism>
<dbReference type="AlphaFoldDB" id="A0A2W7MUR8"/>
<evidence type="ECO:0000313" key="4">
    <source>
        <dbReference type="Proteomes" id="UP000248916"/>
    </source>
</evidence>
<dbReference type="RefSeq" id="WP_111539284.1">
    <property type="nucleotide sequence ID" value="NZ_QKZL01000061.1"/>
</dbReference>
<keyword evidence="4" id="KW-1185">Reference proteome</keyword>
<feature type="signal peptide" evidence="1">
    <location>
        <begin position="1"/>
        <end position="29"/>
    </location>
</feature>
<dbReference type="EMBL" id="QKZL01000061">
    <property type="protein sequence ID" value="PZX09917.1"/>
    <property type="molecule type" value="Genomic_DNA"/>
</dbReference>
<dbReference type="InterPro" id="IPR029058">
    <property type="entry name" value="AB_hydrolase_fold"/>
</dbReference>
<dbReference type="Gene3D" id="3.40.50.1820">
    <property type="entry name" value="alpha/beta hydrolase"/>
    <property type="match status" value="1"/>
</dbReference>
<evidence type="ECO:0000259" key="2">
    <source>
        <dbReference type="Pfam" id="PF06057"/>
    </source>
</evidence>